<organism evidence="2 3">
    <name type="scientific">Elliptochloris bilobata</name>
    <dbReference type="NCBI Taxonomy" id="381761"/>
    <lineage>
        <taxon>Eukaryota</taxon>
        <taxon>Viridiplantae</taxon>
        <taxon>Chlorophyta</taxon>
        <taxon>core chlorophytes</taxon>
        <taxon>Trebouxiophyceae</taxon>
        <taxon>Trebouxiophyceae incertae sedis</taxon>
        <taxon>Elliptochloris clade</taxon>
        <taxon>Elliptochloris</taxon>
    </lineage>
</organism>
<evidence type="ECO:0000313" key="3">
    <source>
        <dbReference type="Proteomes" id="UP001445335"/>
    </source>
</evidence>
<gene>
    <name evidence="2" type="ORF">WJX81_005738</name>
</gene>
<feature type="region of interest" description="Disordered" evidence="1">
    <location>
        <begin position="1"/>
        <end position="20"/>
    </location>
</feature>
<evidence type="ECO:0000256" key="1">
    <source>
        <dbReference type="SAM" id="MobiDB-lite"/>
    </source>
</evidence>
<reference evidence="2 3" key="1">
    <citation type="journal article" date="2024" name="Nat. Commun.">
        <title>Phylogenomics reveals the evolutionary origins of lichenization in chlorophyte algae.</title>
        <authorList>
            <person name="Puginier C."/>
            <person name="Libourel C."/>
            <person name="Otte J."/>
            <person name="Skaloud P."/>
            <person name="Haon M."/>
            <person name="Grisel S."/>
            <person name="Petersen M."/>
            <person name="Berrin J.G."/>
            <person name="Delaux P.M."/>
            <person name="Dal Grande F."/>
            <person name="Keller J."/>
        </authorList>
    </citation>
    <scope>NUCLEOTIDE SEQUENCE [LARGE SCALE GENOMIC DNA]</scope>
    <source>
        <strain evidence="2 3">SAG 245.80</strain>
    </source>
</reference>
<name>A0AAW1SI16_9CHLO</name>
<dbReference type="Proteomes" id="UP001445335">
    <property type="component" value="Unassembled WGS sequence"/>
</dbReference>
<comment type="caution">
    <text evidence="2">The sequence shown here is derived from an EMBL/GenBank/DDBJ whole genome shotgun (WGS) entry which is preliminary data.</text>
</comment>
<keyword evidence="3" id="KW-1185">Reference proteome</keyword>
<accession>A0AAW1SI16</accession>
<sequence>MFFFGASKKPPSEPVDMKVDASPPSFSSWVSNGPAHSGGSHCSTNNVEYGDEASSLMCVETPLLLASKGRVAKRKRDSCEFFNDDARSALLRCDETVF</sequence>
<dbReference type="EMBL" id="JALJOU010000002">
    <property type="protein sequence ID" value="KAK9845908.1"/>
    <property type="molecule type" value="Genomic_DNA"/>
</dbReference>
<evidence type="ECO:0000313" key="2">
    <source>
        <dbReference type="EMBL" id="KAK9845908.1"/>
    </source>
</evidence>
<dbReference type="AlphaFoldDB" id="A0AAW1SI16"/>
<protein>
    <submittedName>
        <fullName evidence="2">Uncharacterized protein</fullName>
    </submittedName>
</protein>
<proteinExistence type="predicted"/>